<dbReference type="Pfam" id="PF02298">
    <property type="entry name" value="Cu_bind_like"/>
    <property type="match status" value="1"/>
</dbReference>
<dbReference type="Gene3D" id="2.60.40.420">
    <property type="entry name" value="Cupredoxins - blue copper proteins"/>
    <property type="match status" value="1"/>
</dbReference>
<dbReference type="GeneID" id="106326109"/>
<feature type="domain" description="Phytocyanin" evidence="5">
    <location>
        <begin position="22"/>
        <end position="124"/>
    </location>
</feature>
<name>A0A0D3AK44_BRAOL</name>
<feature type="region of interest" description="Disordered" evidence="3">
    <location>
        <begin position="130"/>
        <end position="214"/>
    </location>
</feature>
<dbReference type="KEGG" id="boe:106326109"/>
<dbReference type="Gramene" id="Bo2g020720.1">
    <property type="protein sequence ID" value="Bo2g020720.1"/>
    <property type="gene ID" value="Bo2g020720"/>
</dbReference>
<dbReference type="HOGENOM" id="CLU_058719_2_1_1"/>
<organism evidence="6 7">
    <name type="scientific">Brassica oleracea var. oleracea</name>
    <dbReference type="NCBI Taxonomy" id="109376"/>
    <lineage>
        <taxon>Eukaryota</taxon>
        <taxon>Viridiplantae</taxon>
        <taxon>Streptophyta</taxon>
        <taxon>Embryophyta</taxon>
        <taxon>Tracheophyta</taxon>
        <taxon>Spermatophyta</taxon>
        <taxon>Magnoliopsida</taxon>
        <taxon>eudicotyledons</taxon>
        <taxon>Gunneridae</taxon>
        <taxon>Pentapetalae</taxon>
        <taxon>rosids</taxon>
        <taxon>malvids</taxon>
        <taxon>Brassicales</taxon>
        <taxon>Brassicaceae</taxon>
        <taxon>Brassiceae</taxon>
        <taxon>Brassica</taxon>
    </lineage>
</organism>
<dbReference type="InterPro" id="IPR008972">
    <property type="entry name" value="Cupredoxin"/>
</dbReference>
<dbReference type="GO" id="GO:0009055">
    <property type="term" value="F:electron transfer activity"/>
    <property type="evidence" value="ECO:0007669"/>
    <property type="project" value="InterPro"/>
</dbReference>
<dbReference type="PANTHER" id="PTHR33021:SF386">
    <property type="entry name" value="PHYTOCYANIN DOMAIN-CONTAINING PROTEIN"/>
    <property type="match status" value="1"/>
</dbReference>
<keyword evidence="1" id="KW-1015">Disulfide bond</keyword>
<evidence type="ECO:0000256" key="3">
    <source>
        <dbReference type="SAM" id="MobiDB-lite"/>
    </source>
</evidence>
<keyword evidence="7" id="KW-1185">Reference proteome</keyword>
<dbReference type="eggNOG" id="ENOG502S4BK">
    <property type="taxonomic scope" value="Eukaryota"/>
</dbReference>
<reference evidence="6" key="2">
    <citation type="submission" date="2015-03" db="UniProtKB">
        <authorList>
            <consortium name="EnsemblPlants"/>
        </authorList>
    </citation>
    <scope>IDENTIFICATION</scope>
</reference>
<proteinExistence type="predicted"/>
<evidence type="ECO:0000313" key="7">
    <source>
        <dbReference type="Proteomes" id="UP000032141"/>
    </source>
</evidence>
<dbReference type="EnsemblPlants" id="Bo2g020720.1">
    <property type="protein sequence ID" value="Bo2g020720.1"/>
    <property type="gene ID" value="Bo2g020720"/>
</dbReference>
<evidence type="ECO:0000256" key="2">
    <source>
        <dbReference type="ARBA" id="ARBA00023180"/>
    </source>
</evidence>
<dbReference type="SUPFAM" id="SSF49503">
    <property type="entry name" value="Cupredoxins"/>
    <property type="match status" value="1"/>
</dbReference>
<dbReference type="PROSITE" id="PS51485">
    <property type="entry name" value="PHYTOCYANIN"/>
    <property type="match status" value="1"/>
</dbReference>
<keyword evidence="4" id="KW-0732">Signal</keyword>
<sequence length="234" mass="23425">MAGFFKTVTFMVLVFAAVVFAEDYEVGDDAKWERPSDLEFYSTWASKKTFLVGDVLDFEFDAERHDVAIVTADEYENCEKETPLSLIKTSPAKIMLNDTGPIYFICTAADHCRFGQKLTVNVVDDASGAGGHSGGGGATPPAPGSATTPTPGGATTPSSGGATTPASGGATTPAPSGATAPGSEGASPTTPGAGTTAPTGSGETAAPLPAESTASSLGGASFMVALVSAAVALF</sequence>
<dbReference type="InterPro" id="IPR003245">
    <property type="entry name" value="Phytocyanin_dom"/>
</dbReference>
<dbReference type="RefSeq" id="XP_013619589.1">
    <property type="nucleotide sequence ID" value="XM_013764135.1"/>
</dbReference>
<dbReference type="AlphaFoldDB" id="A0A0D3AK44"/>
<dbReference type="GO" id="GO:0005886">
    <property type="term" value="C:plasma membrane"/>
    <property type="evidence" value="ECO:0007669"/>
    <property type="project" value="TreeGrafter"/>
</dbReference>
<dbReference type="InterPro" id="IPR039391">
    <property type="entry name" value="Phytocyanin-like"/>
</dbReference>
<accession>A0A0D3AK44</accession>
<dbReference type="PANTHER" id="PTHR33021">
    <property type="entry name" value="BLUE COPPER PROTEIN"/>
    <property type="match status" value="1"/>
</dbReference>
<evidence type="ECO:0000313" key="6">
    <source>
        <dbReference type="EnsemblPlants" id="Bo2g020720.1"/>
    </source>
</evidence>
<feature type="signal peptide" evidence="4">
    <location>
        <begin position="1"/>
        <end position="21"/>
    </location>
</feature>
<feature type="compositionally biased region" description="Low complexity" evidence="3">
    <location>
        <begin position="144"/>
        <end position="207"/>
    </location>
</feature>
<evidence type="ECO:0000259" key="5">
    <source>
        <dbReference type="PROSITE" id="PS51485"/>
    </source>
</evidence>
<evidence type="ECO:0000256" key="1">
    <source>
        <dbReference type="ARBA" id="ARBA00023157"/>
    </source>
</evidence>
<dbReference type="OMA" id="VGDHCRF"/>
<keyword evidence="2" id="KW-0325">Glycoprotein</keyword>
<dbReference type="Proteomes" id="UP000032141">
    <property type="component" value="Chromosome C2"/>
</dbReference>
<dbReference type="OrthoDB" id="5421909at2759"/>
<protein>
    <recommendedName>
        <fullName evidence="5">Phytocyanin domain-containing protein</fullName>
    </recommendedName>
</protein>
<dbReference type="STRING" id="109376.A0A0D3AK44"/>
<reference evidence="6 7" key="1">
    <citation type="journal article" date="2014" name="Genome Biol.">
        <title>Transcriptome and methylome profiling reveals relics of genome dominance in the mesopolyploid Brassica oleracea.</title>
        <authorList>
            <person name="Parkin I.A."/>
            <person name="Koh C."/>
            <person name="Tang H."/>
            <person name="Robinson S.J."/>
            <person name="Kagale S."/>
            <person name="Clarke W.E."/>
            <person name="Town C.D."/>
            <person name="Nixon J."/>
            <person name="Krishnakumar V."/>
            <person name="Bidwell S.L."/>
            <person name="Denoeud F."/>
            <person name="Belcram H."/>
            <person name="Links M.G."/>
            <person name="Just J."/>
            <person name="Clarke C."/>
            <person name="Bender T."/>
            <person name="Huebert T."/>
            <person name="Mason A.S."/>
            <person name="Pires J.C."/>
            <person name="Barker G."/>
            <person name="Moore J."/>
            <person name="Walley P.G."/>
            <person name="Manoli S."/>
            <person name="Batley J."/>
            <person name="Edwards D."/>
            <person name="Nelson M.N."/>
            <person name="Wang X."/>
            <person name="Paterson A.H."/>
            <person name="King G."/>
            <person name="Bancroft I."/>
            <person name="Chalhoub B."/>
            <person name="Sharpe A.G."/>
        </authorList>
    </citation>
    <scope>NUCLEOTIDE SEQUENCE</scope>
    <source>
        <strain evidence="6 7">cv. TO1000</strain>
    </source>
</reference>
<dbReference type="FunFam" id="2.60.40.420:FF:000034">
    <property type="entry name" value="Cupredoxin superfamily protein"/>
    <property type="match status" value="1"/>
</dbReference>
<evidence type="ECO:0000256" key="4">
    <source>
        <dbReference type="SAM" id="SignalP"/>
    </source>
</evidence>
<feature type="chain" id="PRO_5002257019" description="Phytocyanin domain-containing protein" evidence="4">
    <location>
        <begin position="22"/>
        <end position="234"/>
    </location>
</feature>